<evidence type="ECO:0000256" key="1">
    <source>
        <dbReference type="SAM" id="Phobius"/>
    </source>
</evidence>
<dbReference type="EMBL" id="MN740666">
    <property type="protein sequence ID" value="QHS80030.1"/>
    <property type="molecule type" value="Genomic_DNA"/>
</dbReference>
<proteinExistence type="predicted"/>
<keyword evidence="1" id="KW-1133">Transmembrane helix</keyword>
<sequence length="33" mass="3872">MDQDTATLIVVLSTTILHVWIIYASYWWLVECS</sequence>
<accession>A0A6C0AKR4</accession>
<reference evidence="2" key="1">
    <citation type="journal article" date="2020" name="Nature">
        <title>Giant virus diversity and host interactions through global metagenomics.</title>
        <authorList>
            <person name="Schulz F."/>
            <person name="Roux S."/>
            <person name="Paez-Espino D."/>
            <person name="Jungbluth S."/>
            <person name="Walsh D.A."/>
            <person name="Denef V.J."/>
            <person name="McMahon K.D."/>
            <person name="Konstantinidis K.T."/>
            <person name="Eloe-Fadrosh E.A."/>
            <person name="Kyrpides N.C."/>
            <person name="Woyke T."/>
        </authorList>
    </citation>
    <scope>NUCLEOTIDE SEQUENCE</scope>
    <source>
        <strain evidence="2">GVMAG-S-1035375-24</strain>
    </source>
</reference>
<feature type="transmembrane region" description="Helical" evidence="1">
    <location>
        <begin position="6"/>
        <end position="29"/>
    </location>
</feature>
<dbReference type="AlphaFoldDB" id="A0A6C0AKR4"/>
<name>A0A6C0AKR4_9ZZZZ</name>
<organism evidence="2">
    <name type="scientific">viral metagenome</name>
    <dbReference type="NCBI Taxonomy" id="1070528"/>
    <lineage>
        <taxon>unclassified sequences</taxon>
        <taxon>metagenomes</taxon>
        <taxon>organismal metagenomes</taxon>
    </lineage>
</organism>
<keyword evidence="1" id="KW-0812">Transmembrane</keyword>
<keyword evidence="1" id="KW-0472">Membrane</keyword>
<protein>
    <submittedName>
        <fullName evidence="2">Uncharacterized protein</fullName>
    </submittedName>
</protein>
<evidence type="ECO:0000313" key="2">
    <source>
        <dbReference type="EMBL" id="QHS80030.1"/>
    </source>
</evidence>